<feature type="region of interest" description="Disordered" evidence="2">
    <location>
        <begin position="195"/>
        <end position="224"/>
    </location>
</feature>
<keyword evidence="1" id="KW-0902">Two-component regulatory system</keyword>
<sequence>MTTGRRGGKAGQPTGKTSAGRSSAGRSSADKAPDVPKVTNYGDHAVIVPKNLLRKAWARNTVPGLPDPVADAERALAALSGEFAGWMDNECERLDAARKAVKAKGFDAETRQALYHAAHDIKGQAATLGFPRAAAAAASLCRLIERTIDSKRIPLALVDQHVDAVRAIVREHGTARAEVLADALSTKLREIVDEHLKSENGGRLPDDDEVMSPPTVPRSDGPQS</sequence>
<keyword evidence="5" id="KW-1185">Reference proteome</keyword>
<evidence type="ECO:0000256" key="2">
    <source>
        <dbReference type="SAM" id="MobiDB-lite"/>
    </source>
</evidence>
<organism evidence="4 5">
    <name type="scientific">Rhodoplanes azumiensis</name>
    <dbReference type="NCBI Taxonomy" id="1897628"/>
    <lineage>
        <taxon>Bacteria</taxon>
        <taxon>Pseudomonadati</taxon>
        <taxon>Pseudomonadota</taxon>
        <taxon>Alphaproteobacteria</taxon>
        <taxon>Hyphomicrobiales</taxon>
        <taxon>Nitrobacteraceae</taxon>
        <taxon>Rhodoplanes</taxon>
    </lineage>
</organism>
<dbReference type="Pfam" id="PF01627">
    <property type="entry name" value="Hpt"/>
    <property type="match status" value="1"/>
</dbReference>
<evidence type="ECO:0000256" key="1">
    <source>
        <dbReference type="ARBA" id="ARBA00023012"/>
    </source>
</evidence>
<feature type="region of interest" description="Disordered" evidence="2">
    <location>
        <begin position="1"/>
        <end position="39"/>
    </location>
</feature>
<accession>A0ABW5ALA2</accession>
<comment type="caution">
    <text evidence="4">The sequence shown here is derived from an EMBL/GenBank/DDBJ whole genome shotgun (WGS) entry which is preliminary data.</text>
</comment>
<evidence type="ECO:0000313" key="4">
    <source>
        <dbReference type="EMBL" id="MFD2182872.1"/>
    </source>
</evidence>
<evidence type="ECO:0000259" key="3">
    <source>
        <dbReference type="Pfam" id="PF01627"/>
    </source>
</evidence>
<dbReference type="RefSeq" id="WP_378478043.1">
    <property type="nucleotide sequence ID" value="NZ_JBHUIW010000012.1"/>
</dbReference>
<dbReference type="InterPro" id="IPR036641">
    <property type="entry name" value="HPT_dom_sf"/>
</dbReference>
<dbReference type="Gene3D" id="1.20.120.160">
    <property type="entry name" value="HPT domain"/>
    <property type="match status" value="1"/>
</dbReference>
<dbReference type="EMBL" id="JBHUIW010000012">
    <property type="protein sequence ID" value="MFD2182872.1"/>
    <property type="molecule type" value="Genomic_DNA"/>
</dbReference>
<dbReference type="Proteomes" id="UP001597314">
    <property type="component" value="Unassembled WGS sequence"/>
</dbReference>
<evidence type="ECO:0000313" key="5">
    <source>
        <dbReference type="Proteomes" id="UP001597314"/>
    </source>
</evidence>
<dbReference type="InterPro" id="IPR008207">
    <property type="entry name" value="Sig_transdc_His_kin_Hpt_dom"/>
</dbReference>
<feature type="compositionally biased region" description="Low complexity" evidence="2">
    <location>
        <begin position="18"/>
        <end position="27"/>
    </location>
</feature>
<protein>
    <submittedName>
        <fullName evidence="4">Hpt domain-containing protein</fullName>
    </submittedName>
</protein>
<feature type="domain" description="HPt" evidence="3">
    <location>
        <begin position="92"/>
        <end position="167"/>
    </location>
</feature>
<reference evidence="5" key="1">
    <citation type="journal article" date="2019" name="Int. J. Syst. Evol. Microbiol.">
        <title>The Global Catalogue of Microorganisms (GCM) 10K type strain sequencing project: providing services to taxonomists for standard genome sequencing and annotation.</title>
        <authorList>
            <consortium name="The Broad Institute Genomics Platform"/>
            <consortium name="The Broad Institute Genome Sequencing Center for Infectious Disease"/>
            <person name="Wu L."/>
            <person name="Ma J."/>
        </authorList>
    </citation>
    <scope>NUCLEOTIDE SEQUENCE [LARGE SCALE GENOMIC DNA]</scope>
    <source>
        <strain evidence="5">CGMCC 1.6774</strain>
    </source>
</reference>
<name>A0ABW5ALA2_9BRAD</name>
<dbReference type="SUPFAM" id="SSF47226">
    <property type="entry name" value="Histidine-containing phosphotransfer domain, HPT domain"/>
    <property type="match status" value="1"/>
</dbReference>
<gene>
    <name evidence="4" type="ORF">ACFSOX_11980</name>
</gene>
<proteinExistence type="predicted"/>